<protein>
    <submittedName>
        <fullName evidence="1">Uncharacterized protein</fullName>
    </submittedName>
</protein>
<name>I4CCW7_DESTA</name>
<dbReference type="RefSeq" id="WP_014812515.1">
    <property type="nucleotide sequence ID" value="NC_018025.1"/>
</dbReference>
<reference evidence="2" key="1">
    <citation type="submission" date="2012-06" db="EMBL/GenBank/DDBJ databases">
        <title>Complete sequence of chromosome of Desulfomonile tiedjei DSM 6799.</title>
        <authorList>
            <person name="Lucas S."/>
            <person name="Copeland A."/>
            <person name="Lapidus A."/>
            <person name="Glavina del Rio T."/>
            <person name="Dalin E."/>
            <person name="Tice H."/>
            <person name="Bruce D."/>
            <person name="Goodwin L."/>
            <person name="Pitluck S."/>
            <person name="Peters L."/>
            <person name="Ovchinnikova G."/>
            <person name="Zeytun A."/>
            <person name="Lu M."/>
            <person name="Kyrpides N."/>
            <person name="Mavromatis K."/>
            <person name="Ivanova N."/>
            <person name="Brettin T."/>
            <person name="Detter J.C."/>
            <person name="Han C."/>
            <person name="Larimer F."/>
            <person name="Land M."/>
            <person name="Hauser L."/>
            <person name="Markowitz V."/>
            <person name="Cheng J.-F."/>
            <person name="Hugenholtz P."/>
            <person name="Woyke T."/>
            <person name="Wu D."/>
            <person name="Spring S."/>
            <person name="Schroeder M."/>
            <person name="Brambilla E."/>
            <person name="Klenk H.-P."/>
            <person name="Eisen J.A."/>
        </authorList>
    </citation>
    <scope>NUCLEOTIDE SEQUENCE [LARGE SCALE GENOMIC DNA]</scope>
    <source>
        <strain evidence="2">ATCC 49306 / DSM 6799 / DCB-1</strain>
    </source>
</reference>
<organism evidence="1 2">
    <name type="scientific">Desulfomonile tiedjei (strain ATCC 49306 / DSM 6799 / DCB-1)</name>
    <dbReference type="NCBI Taxonomy" id="706587"/>
    <lineage>
        <taxon>Bacteria</taxon>
        <taxon>Pseudomonadati</taxon>
        <taxon>Thermodesulfobacteriota</taxon>
        <taxon>Desulfomonilia</taxon>
        <taxon>Desulfomonilales</taxon>
        <taxon>Desulfomonilaceae</taxon>
        <taxon>Desulfomonile</taxon>
    </lineage>
</organism>
<dbReference type="HOGENOM" id="CLU_2896819_0_0_7"/>
<evidence type="ECO:0000313" key="1">
    <source>
        <dbReference type="EMBL" id="AFM27408.1"/>
    </source>
</evidence>
<proteinExistence type="predicted"/>
<dbReference type="Proteomes" id="UP000006055">
    <property type="component" value="Chromosome"/>
</dbReference>
<dbReference type="KEGG" id="dti:Desti_4789"/>
<accession>I4CCW7</accession>
<gene>
    <name evidence="1" type="ordered locus">Desti_4789</name>
</gene>
<dbReference type="AlphaFoldDB" id="I4CCW7"/>
<evidence type="ECO:0000313" key="2">
    <source>
        <dbReference type="Proteomes" id="UP000006055"/>
    </source>
</evidence>
<dbReference type="EMBL" id="CP003360">
    <property type="protein sequence ID" value="AFM27408.1"/>
    <property type="molecule type" value="Genomic_DNA"/>
</dbReference>
<keyword evidence="2" id="KW-1185">Reference proteome</keyword>
<sequence length="62" mass="7176">MKEQNTIEEYTSFDDYMKKIYPKKEIHPLDTGGFKSVGARMAHESLELLKELLTDSKIVCKP</sequence>